<keyword evidence="3" id="KW-1185">Reference proteome</keyword>
<dbReference type="Proteomes" id="UP000265515">
    <property type="component" value="Unassembled WGS sequence"/>
</dbReference>
<name>A0A388MCI9_CHABU</name>
<feature type="region of interest" description="Disordered" evidence="1">
    <location>
        <begin position="93"/>
        <end position="130"/>
    </location>
</feature>
<reference evidence="2 3" key="1">
    <citation type="journal article" date="2018" name="Cell">
        <title>The Chara Genome: Secondary Complexity and Implications for Plant Terrestrialization.</title>
        <authorList>
            <person name="Nishiyama T."/>
            <person name="Sakayama H."/>
            <person name="Vries J.D."/>
            <person name="Buschmann H."/>
            <person name="Saint-Marcoux D."/>
            <person name="Ullrich K.K."/>
            <person name="Haas F.B."/>
            <person name="Vanderstraeten L."/>
            <person name="Becker D."/>
            <person name="Lang D."/>
            <person name="Vosolsobe S."/>
            <person name="Rombauts S."/>
            <person name="Wilhelmsson P.K.I."/>
            <person name="Janitza P."/>
            <person name="Kern R."/>
            <person name="Heyl A."/>
            <person name="Rumpler F."/>
            <person name="Villalobos L.I.A.C."/>
            <person name="Clay J.M."/>
            <person name="Skokan R."/>
            <person name="Toyoda A."/>
            <person name="Suzuki Y."/>
            <person name="Kagoshima H."/>
            <person name="Schijlen E."/>
            <person name="Tajeshwar N."/>
            <person name="Catarino B."/>
            <person name="Hetherington A.J."/>
            <person name="Saltykova A."/>
            <person name="Bonnot C."/>
            <person name="Breuninger H."/>
            <person name="Symeonidi A."/>
            <person name="Radhakrishnan G.V."/>
            <person name="Van Nieuwerburgh F."/>
            <person name="Deforce D."/>
            <person name="Chang C."/>
            <person name="Karol K.G."/>
            <person name="Hedrich R."/>
            <person name="Ulvskov P."/>
            <person name="Glockner G."/>
            <person name="Delwiche C.F."/>
            <person name="Petrasek J."/>
            <person name="Van de Peer Y."/>
            <person name="Friml J."/>
            <person name="Beilby M."/>
            <person name="Dolan L."/>
            <person name="Kohara Y."/>
            <person name="Sugano S."/>
            <person name="Fujiyama A."/>
            <person name="Delaux P.-M."/>
            <person name="Quint M."/>
            <person name="TheiBen G."/>
            <person name="Hagemann M."/>
            <person name="Harholt J."/>
            <person name="Dunand C."/>
            <person name="Zachgo S."/>
            <person name="Langdale J."/>
            <person name="Maumus F."/>
            <person name="Straeten D.V.D."/>
            <person name="Gould S.B."/>
            <person name="Rensing S.A."/>
        </authorList>
    </citation>
    <scope>NUCLEOTIDE SEQUENCE [LARGE SCALE GENOMIC DNA]</scope>
    <source>
        <strain evidence="2 3">S276</strain>
    </source>
</reference>
<feature type="compositionally biased region" description="Low complexity" evidence="1">
    <location>
        <begin position="96"/>
        <end position="115"/>
    </location>
</feature>
<proteinExistence type="predicted"/>
<dbReference type="Gramene" id="GBG92277">
    <property type="protein sequence ID" value="GBG92277"/>
    <property type="gene ID" value="CBR_g55046"/>
</dbReference>
<dbReference type="EMBL" id="BFEA01001027">
    <property type="protein sequence ID" value="GBG92277.1"/>
    <property type="molecule type" value="Genomic_DNA"/>
</dbReference>
<evidence type="ECO:0000313" key="2">
    <source>
        <dbReference type="EMBL" id="GBG92277.1"/>
    </source>
</evidence>
<protein>
    <submittedName>
        <fullName evidence="2">Uncharacterized protein</fullName>
    </submittedName>
</protein>
<accession>A0A388MCI9</accession>
<evidence type="ECO:0000256" key="1">
    <source>
        <dbReference type="SAM" id="MobiDB-lite"/>
    </source>
</evidence>
<evidence type="ECO:0000313" key="3">
    <source>
        <dbReference type="Proteomes" id="UP000265515"/>
    </source>
</evidence>
<sequence>MASSMGWQMQQPLNPCLRQSRSQRWPFLEKASRQMDVARNALQHAHVLTYYNRNHESEYSRRCFKFLQKALERTLIDTVAILTLGNISVPSTGSLAAAPRPSTSANSSTSATRTTMGSSAERATKVQGTSHQIQGPLPLVYLAYALHKERDHVELVRKLLKTFSRAMLRSTRTGTILVPGAGNHVKEEGV</sequence>
<comment type="caution">
    <text evidence="2">The sequence shown here is derived from an EMBL/GenBank/DDBJ whole genome shotgun (WGS) entry which is preliminary data.</text>
</comment>
<gene>
    <name evidence="2" type="ORF">CBR_g55046</name>
</gene>
<dbReference type="AlphaFoldDB" id="A0A388MCI9"/>
<organism evidence="2 3">
    <name type="scientific">Chara braunii</name>
    <name type="common">Braun's stonewort</name>
    <dbReference type="NCBI Taxonomy" id="69332"/>
    <lineage>
        <taxon>Eukaryota</taxon>
        <taxon>Viridiplantae</taxon>
        <taxon>Streptophyta</taxon>
        <taxon>Charophyceae</taxon>
        <taxon>Charales</taxon>
        <taxon>Characeae</taxon>
        <taxon>Chara</taxon>
    </lineage>
</organism>